<comment type="caution">
    <text evidence="3">The sequence shown here is derived from an EMBL/GenBank/DDBJ whole genome shotgun (WGS) entry which is preliminary data.</text>
</comment>
<evidence type="ECO:0000256" key="1">
    <source>
        <dbReference type="SAM" id="SignalP"/>
    </source>
</evidence>
<feature type="chain" id="PRO_5047307715" evidence="1">
    <location>
        <begin position="17"/>
        <end position="1701"/>
    </location>
</feature>
<dbReference type="PANTHER" id="PTHR24273:SF32">
    <property type="entry name" value="HYALIN"/>
    <property type="match status" value="1"/>
</dbReference>
<dbReference type="Proteomes" id="UP000800303">
    <property type="component" value="Unassembled WGS sequence"/>
</dbReference>
<dbReference type="SUPFAM" id="SSF49313">
    <property type="entry name" value="Cadherin-like"/>
    <property type="match status" value="1"/>
</dbReference>
<dbReference type="InterPro" id="IPR003343">
    <property type="entry name" value="Big_2"/>
</dbReference>
<dbReference type="InterPro" id="IPR006644">
    <property type="entry name" value="Cadg"/>
</dbReference>
<dbReference type="Pfam" id="PF17963">
    <property type="entry name" value="Big_9"/>
    <property type="match status" value="4"/>
</dbReference>
<dbReference type="InterPro" id="IPR015919">
    <property type="entry name" value="Cadherin-like_sf"/>
</dbReference>
<dbReference type="PROSITE" id="PS51272">
    <property type="entry name" value="SLH"/>
    <property type="match status" value="2"/>
</dbReference>
<evidence type="ECO:0000259" key="2">
    <source>
        <dbReference type="PROSITE" id="PS51272"/>
    </source>
</evidence>
<dbReference type="RefSeq" id="WP_166272935.1">
    <property type="nucleotide sequence ID" value="NZ_JAAFGS010000001.1"/>
</dbReference>
<dbReference type="Gene3D" id="2.60.40.10">
    <property type="entry name" value="Immunoglobulins"/>
    <property type="match status" value="8"/>
</dbReference>
<evidence type="ECO:0000313" key="3">
    <source>
        <dbReference type="EMBL" id="NGZ74689.1"/>
    </source>
</evidence>
<protein>
    <submittedName>
        <fullName evidence="3">RTX toxin</fullName>
    </submittedName>
</protein>
<dbReference type="InterPro" id="IPR001119">
    <property type="entry name" value="SLH_dom"/>
</dbReference>
<dbReference type="Pfam" id="PF00395">
    <property type="entry name" value="SLH"/>
    <property type="match status" value="2"/>
</dbReference>
<gene>
    <name evidence="3" type="ORF">GYN08_05105</name>
</gene>
<name>A0ABX0F456_9BACL</name>
<accession>A0ABX0F456</accession>
<dbReference type="SMART" id="SM00635">
    <property type="entry name" value="BID_2"/>
    <property type="match status" value="6"/>
</dbReference>
<sequence>MKSRLSKLAVATSVFAAALGPNTGHVFAEKEDAAVRSGSPFIDLAQLSAEQRQTILEAAELGLMTGGKDGRFRPQSTLTRQELAVLLTRILDLKVEEKGVYSFKDVTDKTWGRGYIEAAAKAGLMKGDKQKRFRADAPVTRQELAAVLVQAAKNAQTEAAVPTEVADEKTVGTWAKKAVQTVLAHGWMETDNGSFLPKQTLKRQEIAGILMETFYPDKRTGVTRTIQNVSDRGVTINGYTYAVSERTKGILSGSNKAILQGAKIRFTASGRSLEKITYLELRNGGTAAKKGAKEFSANLLLDGKLGVVDGNVKVADDYVSLANVTVTGDLEIGKELENDFYGSSIEVRGKTIVNGGDSNTVVFEGSNLAAVDVNKSEVRVEALGQTFVQSMNVTADASIVGAPTAAIDRIHITGAARQVDLQGSLSSVNVSTGSTITGTANIGQLTVQTSSPVTLNTTGTISNLNVASSSAAVTLGAKLAVGSLSTPAGVAAGSVISNYPTAQTQIGSGGAATPTVSGPANSTPVVRNPIKDFTMTIGEKSTIDLSKVFYDVDGNLSYYKALLVKAASAPELVTVAIDGNQLTIEAKQAGKITVRTQAYDSNNARVNHDFAITVNRNPEVSDIPEQFVTLNAAANTLDLNTYFTDPDGDALTYESVSGDPAIVKDALSGSQLQMQALDLGKTSITVTAKDGRGGKAVKEIIVRVNRSPEKLDGLTDRKASVGTDVQVDLSNAFRDPDGDELAFEAAAQNASSASASVNGSVLTLVPLAEGPVSVTVTAKDGKGGTASQTFTLNVNRSPKADQPVDAQEAMVGKGDIFVELAGMFSDEDGDPLTYDVRSAAPAIASAGLTADDRIRVSPLAGGETTVTVTADDGRGGKKSADFKVRVNEAPTVLKPVGARFIQLTGGAVTVDLSGIFHDMNDDKLTLTAKSADPALAKAEASGTQLTLTPIAAGSTSVELTADDGRGGQVSDTFNVRINQAPKSLTSFADQLLTLGTGEKTISLNGAFSDLDGDALTYKAVSADPSVAAVSLSGSEIKVDPLAAGTTTVTVTASDGYEGETSKTFEVTVNRPPIVAEGVQDRLVTLGTGDDVVDLSRTFRDEDGDSLTLTASSLSESLASVALNNATGELTIRPLAGGTASIRIQADDGRGGVTARTFNVEINRAPQAGILADQTLSLGSLDKTIDLSGVFTDADGDNLILSVVSADPSVADAVVNGSQLTLTASALGNTNVTVTASDSRGGKASKTIAVGVQPNRAPVVDRNIARQMLQPGKAIELDLAGVFSDPDGDALSYQAVSADGTYASASVTGHRLTVNGIADGASVITVTAEDRAGNRTDTSFQVDVSSNQAPEVVGSAPEQIVVPGFPTQIAVDSLFRDSDGDSLTYSAEAAAGGVVASGVSGNMLKLAAGTGSGKTQVTVTADDGRGGKASTTIQVTSVEIVHQKTIATKIGVANVAYDLTPYFPGQQTLTLYRADSGALIKENAPVLSGSVLNMSPGASAGTIPYFVVSADGKAASVQLNVQQQLGAAAFFSEYSRENATNIVLETYNFNEETINYQIIGYRYNLKTGQMEKMLDRDYKPDSYARVNQIYKKNIGLVINNVFYEFMDRTQVPHYHDELVMNLDWNYKFDGYVVSAFELIKDGQVIDVIGDKNWTPASGSEPLPTNGTMIRKKGVTTGSNAFSLHGEWDLLPFTLDSVNKHTP</sequence>
<organism evidence="3 4">
    <name type="scientific">Saccharibacillus alkalitolerans</name>
    <dbReference type="NCBI Taxonomy" id="2705290"/>
    <lineage>
        <taxon>Bacteria</taxon>
        <taxon>Bacillati</taxon>
        <taxon>Bacillota</taxon>
        <taxon>Bacilli</taxon>
        <taxon>Bacillales</taxon>
        <taxon>Paenibacillaceae</taxon>
        <taxon>Saccharibacillus</taxon>
    </lineage>
</organism>
<keyword evidence="1" id="KW-0732">Signal</keyword>
<dbReference type="PANTHER" id="PTHR24273">
    <property type="entry name" value="FI04643P-RELATED"/>
    <property type="match status" value="1"/>
</dbReference>
<reference evidence="3 4" key="1">
    <citation type="submission" date="2020-01" db="EMBL/GenBank/DDBJ databases">
        <title>Polyphasic characterisation and genomic insights into a novel alkali tolerant bacterium VR-M41.</title>
        <authorList>
            <person name="Vemuluri V.R."/>
        </authorList>
    </citation>
    <scope>NUCLEOTIDE SEQUENCE [LARGE SCALE GENOMIC DNA]</scope>
    <source>
        <strain evidence="3 4">VR-M41</strain>
    </source>
</reference>
<evidence type="ECO:0000313" key="4">
    <source>
        <dbReference type="Proteomes" id="UP000800303"/>
    </source>
</evidence>
<dbReference type="EMBL" id="JAAFGS010000001">
    <property type="protein sequence ID" value="NGZ74689.1"/>
    <property type="molecule type" value="Genomic_DNA"/>
</dbReference>
<proteinExistence type="predicted"/>
<dbReference type="Gene3D" id="2.60.40.1080">
    <property type="match status" value="1"/>
</dbReference>
<feature type="signal peptide" evidence="1">
    <location>
        <begin position="1"/>
        <end position="16"/>
    </location>
</feature>
<keyword evidence="4" id="KW-1185">Reference proteome</keyword>
<feature type="domain" description="SLH" evidence="2">
    <location>
        <begin position="99"/>
        <end position="162"/>
    </location>
</feature>
<dbReference type="SMART" id="SM00736">
    <property type="entry name" value="CADG"/>
    <property type="match status" value="5"/>
</dbReference>
<dbReference type="InterPro" id="IPR013783">
    <property type="entry name" value="Ig-like_fold"/>
</dbReference>
<feature type="domain" description="SLH" evidence="2">
    <location>
        <begin position="38"/>
        <end position="98"/>
    </location>
</feature>